<evidence type="ECO:0000313" key="1">
    <source>
        <dbReference type="EMBL" id="KAJ3979057.1"/>
    </source>
</evidence>
<accession>A0AA38ULR7</accession>
<dbReference type="AlphaFoldDB" id="A0AA38ULR7"/>
<organism evidence="1 2">
    <name type="scientific">Lentinula detonsa</name>
    <dbReference type="NCBI Taxonomy" id="2804962"/>
    <lineage>
        <taxon>Eukaryota</taxon>
        <taxon>Fungi</taxon>
        <taxon>Dikarya</taxon>
        <taxon>Basidiomycota</taxon>
        <taxon>Agaricomycotina</taxon>
        <taxon>Agaricomycetes</taxon>
        <taxon>Agaricomycetidae</taxon>
        <taxon>Agaricales</taxon>
        <taxon>Marasmiineae</taxon>
        <taxon>Omphalotaceae</taxon>
        <taxon>Lentinula</taxon>
    </lineage>
</organism>
<reference evidence="1" key="1">
    <citation type="submission" date="2022-08" db="EMBL/GenBank/DDBJ databases">
        <authorList>
            <consortium name="DOE Joint Genome Institute"/>
            <person name="Min B."/>
            <person name="Riley R."/>
            <person name="Sierra-Patev S."/>
            <person name="Naranjo-Ortiz M."/>
            <person name="Looney B."/>
            <person name="Konkel Z."/>
            <person name="Slot J.C."/>
            <person name="Sakamoto Y."/>
            <person name="Steenwyk J.L."/>
            <person name="Rokas A."/>
            <person name="Carro J."/>
            <person name="Camarero S."/>
            <person name="Ferreira P."/>
            <person name="Molpeceres G."/>
            <person name="Ruiz-Duenas F.J."/>
            <person name="Serrano A."/>
            <person name="Henrissat B."/>
            <person name="Drula E."/>
            <person name="Hughes K.W."/>
            <person name="Mata J.L."/>
            <person name="Ishikawa N.K."/>
            <person name="Vargas-Isla R."/>
            <person name="Ushijima S."/>
            <person name="Smith C.A."/>
            <person name="Ahrendt S."/>
            <person name="Andreopoulos W."/>
            <person name="He G."/>
            <person name="Labutti K."/>
            <person name="Lipzen A."/>
            <person name="Ng V."/>
            <person name="Sandor L."/>
            <person name="Barry K."/>
            <person name="Martinez A.T."/>
            <person name="Xiao Y."/>
            <person name="Gibbons J.G."/>
            <person name="Terashima K."/>
            <person name="Hibbett D.S."/>
            <person name="Grigoriev I.V."/>
        </authorList>
    </citation>
    <scope>NUCLEOTIDE SEQUENCE</scope>
    <source>
        <strain evidence="1">TFB7829</strain>
    </source>
</reference>
<gene>
    <name evidence="1" type="ORF">F5890DRAFT_1559256</name>
</gene>
<evidence type="ECO:0000313" key="2">
    <source>
        <dbReference type="Proteomes" id="UP001163850"/>
    </source>
</evidence>
<dbReference type="Proteomes" id="UP001163850">
    <property type="component" value="Unassembled WGS sequence"/>
</dbReference>
<name>A0AA38ULR7_9AGAR</name>
<sequence length="168" mass="18863">MSSTLFPTCPAHSPTPVNNEEEVNLQAFLVAVKRKAQEKWEKLWAARLSGVVEKVVDEGKIIKGKEIVEQTGNTAGYKQIIEKDVEDVPEKVEWMVVPKTELPSKKRITRMIPRSREIISIPKKRGIVVDPEVVELSEKRRKVAPVAIIVDSDSESTPFPVPLQVLCL</sequence>
<dbReference type="EMBL" id="MU802517">
    <property type="protein sequence ID" value="KAJ3979057.1"/>
    <property type="molecule type" value="Genomic_DNA"/>
</dbReference>
<proteinExistence type="predicted"/>
<comment type="caution">
    <text evidence="1">The sequence shown here is derived from an EMBL/GenBank/DDBJ whole genome shotgun (WGS) entry which is preliminary data.</text>
</comment>
<protein>
    <submittedName>
        <fullName evidence="1">Uncharacterized protein</fullName>
    </submittedName>
</protein>